<dbReference type="PANTHER" id="PTHR47605:SF2">
    <property type="entry name" value="TRANSCRIPTIONAL ELONGATION REGULATOR MINIYO"/>
    <property type="match status" value="1"/>
</dbReference>
<dbReference type="Proteomes" id="UP000824469">
    <property type="component" value="Unassembled WGS sequence"/>
</dbReference>
<dbReference type="EMBL" id="JAHRHJ020000003">
    <property type="protein sequence ID" value="KAH9323457.1"/>
    <property type="molecule type" value="Genomic_DNA"/>
</dbReference>
<dbReference type="Pfam" id="PF25766">
    <property type="entry name" value="TPR_RPAP1"/>
    <property type="match status" value="1"/>
</dbReference>
<evidence type="ECO:0000313" key="3">
    <source>
        <dbReference type="EMBL" id="KAH9323457.1"/>
    </source>
</evidence>
<evidence type="ECO:0000313" key="4">
    <source>
        <dbReference type="Proteomes" id="UP000824469"/>
    </source>
</evidence>
<feature type="domain" description="RPAP1/MINIYO-like TPR repeats" evidence="2">
    <location>
        <begin position="796"/>
        <end position="884"/>
    </location>
</feature>
<reference evidence="3 4" key="1">
    <citation type="journal article" date="2021" name="Nat. Plants">
        <title>The Taxus genome provides insights into paclitaxel biosynthesis.</title>
        <authorList>
            <person name="Xiong X."/>
            <person name="Gou J."/>
            <person name="Liao Q."/>
            <person name="Li Y."/>
            <person name="Zhou Q."/>
            <person name="Bi G."/>
            <person name="Li C."/>
            <person name="Du R."/>
            <person name="Wang X."/>
            <person name="Sun T."/>
            <person name="Guo L."/>
            <person name="Liang H."/>
            <person name="Lu P."/>
            <person name="Wu Y."/>
            <person name="Zhang Z."/>
            <person name="Ro D.K."/>
            <person name="Shang Y."/>
            <person name="Huang S."/>
            <person name="Yan J."/>
        </authorList>
    </citation>
    <scope>NUCLEOTIDE SEQUENCE [LARGE SCALE GENOMIC DNA]</scope>
    <source>
        <strain evidence="3">Ta-2019</strain>
    </source>
</reference>
<feature type="region of interest" description="Disordered" evidence="1">
    <location>
        <begin position="607"/>
        <end position="626"/>
    </location>
</feature>
<organism evidence="3 4">
    <name type="scientific">Taxus chinensis</name>
    <name type="common">Chinese yew</name>
    <name type="synonym">Taxus wallichiana var. chinensis</name>
    <dbReference type="NCBI Taxonomy" id="29808"/>
    <lineage>
        <taxon>Eukaryota</taxon>
        <taxon>Viridiplantae</taxon>
        <taxon>Streptophyta</taxon>
        <taxon>Embryophyta</taxon>
        <taxon>Tracheophyta</taxon>
        <taxon>Spermatophyta</taxon>
        <taxon>Pinopsida</taxon>
        <taxon>Pinidae</taxon>
        <taxon>Conifers II</taxon>
        <taxon>Cupressales</taxon>
        <taxon>Taxaceae</taxon>
        <taxon>Taxus</taxon>
    </lineage>
</organism>
<sequence>MQILIFWDLPLPKYKILLTLYILQVDQLAAAEEHFLCVITSLARHSPTAADAVMKCPRLIDTIIQRYINQRADIKVDPIQVKAVHLLKVLCEANRSNCVRLLASGVFQSAARHLFCHYNLDDWLNMGEESFRTTCAILVEELRLWKVCIEYGLCVSCFSDFYPALCFWLSTPSFNMIIGKNIVSEVLSVARESFIVLDALARTLPNLHAYGHGEDEGADAAAYENWSWSQVVPMVEVALKWLNFRENTFLSTCKSDKHDKKYVEHNSYRISSLGVMSAVLHLLSHIIEKIVPSEGTDCYSSDKEQTSRKWLPVFFPQVGLEIIKCGLLYFPEMKLEETVSSNMEISSLLKYFCSLRKESDHDTSLIAVSCIHGVIRLITSVDKAINIAQSEDPGITCMDKDISDCDKILKMGLVLSCQDELKCTLDMFMDLVASEWQYIQCSEVKGRGGPAPGIGLGWGATNGGFWSRNVILAQADARVTVSLLDLFPIVLDNAVSDCVALNLQSNKTHSFLSNTIEKINAVLSIVLITGPKDMFYLEKALTILLTVPVMEFLNIFVNKVLQEKTIQNASANVSVFHQTDFETFSKVLLAHFRNQWLRMKRKNSKSGEVKIETKNSTGSRNSHKRSPLATICEEGAELGSTSADENMILGIEWAHQRLPVPVQWLLSPLSTYINEPEELLLDGVIAKEKVFNNVKSGLFFLIGLEAMFSYSSCLFSSVSCIPLVRKIHALSMLFILGGDAFLEASINDLLGTLQGLYGEALDKDGGANHMPEVQQSTNESLLSAEEYKDPMVAIYLRRDVETAIRLTTWNALAGAHILELLPPLEECCGHPKGYLSPCEEDEKMIEAYVSSWVSGNLDKAAVRMAVTFSLALHHITAFLFFGDNGAEKLLLRKKLARSLILDSSRKPHHQ</sequence>
<evidence type="ECO:0000256" key="1">
    <source>
        <dbReference type="SAM" id="MobiDB-lite"/>
    </source>
</evidence>
<comment type="caution">
    <text evidence="3">The sequence shown here is derived from an EMBL/GenBank/DDBJ whole genome shotgun (WGS) entry which is preliminary data.</text>
</comment>
<dbReference type="OMA" id="NFRENTF"/>
<feature type="non-terminal residue" evidence="3">
    <location>
        <position position="1"/>
    </location>
</feature>
<dbReference type="InterPro" id="IPR057989">
    <property type="entry name" value="TPR_RPAP1/MINIYO-like"/>
</dbReference>
<accession>A0AA38GHU9</accession>
<dbReference type="InterPro" id="IPR055326">
    <property type="entry name" value="MINIYO"/>
</dbReference>
<keyword evidence="4" id="KW-1185">Reference proteome</keyword>
<evidence type="ECO:0000259" key="2">
    <source>
        <dbReference type="Pfam" id="PF25766"/>
    </source>
</evidence>
<gene>
    <name evidence="3" type="ORF">KI387_018096</name>
</gene>
<name>A0AA38GHU9_TAXCH</name>
<dbReference type="AlphaFoldDB" id="A0AA38GHU9"/>
<dbReference type="PANTHER" id="PTHR47605">
    <property type="entry name" value="TRANSCRIPTIONAL ELONGATION REGULATOR MINIYO"/>
    <property type="match status" value="1"/>
</dbReference>
<proteinExistence type="predicted"/>
<protein>
    <recommendedName>
        <fullName evidence="2">RPAP1/MINIYO-like TPR repeats domain-containing protein</fullName>
    </recommendedName>
</protein>